<proteinExistence type="predicted"/>
<dbReference type="InterPro" id="IPR032244">
    <property type="entry name" value="LapD_MoxY_N"/>
</dbReference>
<keyword evidence="1" id="KW-0812">Transmembrane</keyword>
<dbReference type="Gene3D" id="3.20.20.450">
    <property type="entry name" value="EAL domain"/>
    <property type="match status" value="1"/>
</dbReference>
<evidence type="ECO:0000259" key="2">
    <source>
        <dbReference type="PROSITE" id="PS50883"/>
    </source>
</evidence>
<dbReference type="STRING" id="197479.BFW38_17300"/>
<dbReference type="Pfam" id="PF00563">
    <property type="entry name" value="EAL"/>
    <property type="match status" value="1"/>
</dbReference>
<dbReference type="SMART" id="SM00052">
    <property type="entry name" value="EAL"/>
    <property type="match status" value="1"/>
</dbReference>
<evidence type="ECO:0000313" key="4">
    <source>
        <dbReference type="EMBL" id="ODC05028.1"/>
    </source>
</evidence>
<keyword evidence="5" id="KW-1185">Reference proteome</keyword>
<dbReference type="InterPro" id="IPR042461">
    <property type="entry name" value="LapD_MoxY_peri_C"/>
</dbReference>
<evidence type="ECO:0000256" key="1">
    <source>
        <dbReference type="SAM" id="Phobius"/>
    </source>
</evidence>
<dbReference type="SUPFAM" id="SSF141868">
    <property type="entry name" value="EAL domain-like"/>
    <property type="match status" value="1"/>
</dbReference>
<dbReference type="EMBL" id="MDTQ01000001">
    <property type="protein sequence ID" value="ODC05028.1"/>
    <property type="molecule type" value="Genomic_DNA"/>
</dbReference>
<evidence type="ECO:0000313" key="5">
    <source>
        <dbReference type="Proteomes" id="UP000094291"/>
    </source>
</evidence>
<dbReference type="InterPro" id="IPR050706">
    <property type="entry name" value="Cyclic-di-GMP_PDE-like"/>
</dbReference>
<dbReference type="Pfam" id="PF00990">
    <property type="entry name" value="GGDEF"/>
    <property type="match status" value="1"/>
</dbReference>
<dbReference type="Gene3D" id="6.20.270.20">
    <property type="entry name" value="LapD/MoxY periplasmic domain"/>
    <property type="match status" value="1"/>
</dbReference>
<dbReference type="SUPFAM" id="SSF55073">
    <property type="entry name" value="Nucleotide cyclase"/>
    <property type="match status" value="1"/>
</dbReference>
<dbReference type="CDD" id="cd01949">
    <property type="entry name" value="GGDEF"/>
    <property type="match status" value="1"/>
</dbReference>
<organism evidence="4 5">
    <name type="scientific">Terasakiispira papahanaumokuakeensis</name>
    <dbReference type="NCBI Taxonomy" id="197479"/>
    <lineage>
        <taxon>Bacteria</taxon>
        <taxon>Pseudomonadati</taxon>
        <taxon>Pseudomonadota</taxon>
        <taxon>Gammaproteobacteria</taxon>
        <taxon>Oceanospirillales</taxon>
        <taxon>Terasakiispira</taxon>
    </lineage>
</organism>
<protein>
    <submittedName>
        <fullName evidence="4">Diguanylate phosphodiesterase, EAL domain protein</fullName>
    </submittedName>
</protein>
<evidence type="ECO:0000259" key="3">
    <source>
        <dbReference type="PROSITE" id="PS50887"/>
    </source>
</evidence>
<feature type="domain" description="EAL" evidence="2">
    <location>
        <begin position="395"/>
        <end position="633"/>
    </location>
</feature>
<dbReference type="PROSITE" id="PS50887">
    <property type="entry name" value="GGDEF"/>
    <property type="match status" value="1"/>
</dbReference>
<dbReference type="SMART" id="SM00267">
    <property type="entry name" value="GGDEF"/>
    <property type="match status" value="1"/>
</dbReference>
<sequence length="633" mass="70322">MSLIKQLWLTITGVLLLTFIGSLLVGVTSSHQYIEQEIRIKNIDNTNALALSMSQMDKDPISIQLLLAAQFDTGHYQLIELIGPDGEVIDRRTASEAVSDVPAWFRHLVSFDVPAGTAVVQDGWRQYGTLHLKSQHSYAYRTLWQSTLRLTGLFGLIAVVSLALTSWLVHTIRRPLYHVVQQAQAMGERRFMTSKEPRTLELKTLVKSMNRLSLAVREMLNQETDQLEQLRRQLQHDAVTDTLNREAFLDRLANALDSEGDIASGLLIMVRVTHLTEVNQHLGHQATDQLLNQLSRMLEQLSTSPSYVGRLKGCDFALLLPGSDQSEALAAQLQQGLEQLHQSTEIALTTPAAISHYHQGQSRGQLLAQLDGALAQAENQPIGIITTQADAEAVLFTTHDDWRAALQAALQDGIELAHYPVISNQDSLLHDEVPSRLKIKDEWRTAGLFMPWISRLEMNAEFDLAVTTQALADTAQTGHPVGVNLSTQALHKGDYLTRLINLIQQHSQWAHRLWFEMPETAATQFPTEFKHLCEQLSQLGCQVGLEHVGPQFGKIEGIEDMGLHYIKLDATLSHEVLLNPTKQSLVRGMATLAHSLGIRVIAQGVQNSDTSEQLFKLGVDGVTGPGVRQDKKA</sequence>
<dbReference type="Gene3D" id="3.30.110.200">
    <property type="match status" value="1"/>
</dbReference>
<dbReference type="CDD" id="cd01948">
    <property type="entry name" value="EAL"/>
    <property type="match status" value="1"/>
</dbReference>
<dbReference type="RefSeq" id="WP_069000050.1">
    <property type="nucleotide sequence ID" value="NZ_MDTQ01000001.1"/>
</dbReference>
<dbReference type="Pfam" id="PF16448">
    <property type="entry name" value="LapD_MoxY_N"/>
    <property type="match status" value="1"/>
</dbReference>
<dbReference type="InterPro" id="IPR043128">
    <property type="entry name" value="Rev_trsase/Diguanyl_cyclase"/>
</dbReference>
<name>A0A1E2VDD9_9GAMM</name>
<feature type="domain" description="GGDEF" evidence="3">
    <location>
        <begin position="263"/>
        <end position="392"/>
    </location>
</feature>
<feature type="transmembrane region" description="Helical" evidence="1">
    <location>
        <begin position="150"/>
        <end position="169"/>
    </location>
</feature>
<reference evidence="4 5" key="1">
    <citation type="submission" date="2016-08" db="EMBL/GenBank/DDBJ databases">
        <authorList>
            <person name="Seilhamer J.J."/>
        </authorList>
    </citation>
    <scope>NUCLEOTIDE SEQUENCE [LARGE SCALE GENOMIC DNA]</scope>
    <source>
        <strain evidence="4 5">PH27A</strain>
    </source>
</reference>
<comment type="caution">
    <text evidence="4">The sequence shown here is derived from an EMBL/GenBank/DDBJ whole genome shotgun (WGS) entry which is preliminary data.</text>
</comment>
<dbReference type="Gene3D" id="3.30.70.270">
    <property type="match status" value="1"/>
</dbReference>
<keyword evidence="1" id="KW-0472">Membrane</keyword>
<feature type="transmembrane region" description="Helical" evidence="1">
    <location>
        <begin position="6"/>
        <end position="27"/>
    </location>
</feature>
<accession>A0A1E2VDD9</accession>
<dbReference type="Proteomes" id="UP000094291">
    <property type="component" value="Unassembled WGS sequence"/>
</dbReference>
<dbReference type="NCBIfam" id="TIGR00254">
    <property type="entry name" value="GGDEF"/>
    <property type="match status" value="1"/>
</dbReference>
<dbReference type="InterPro" id="IPR029787">
    <property type="entry name" value="Nucleotide_cyclase"/>
</dbReference>
<dbReference type="InterPro" id="IPR035919">
    <property type="entry name" value="EAL_sf"/>
</dbReference>
<dbReference type="GO" id="GO:0071111">
    <property type="term" value="F:cyclic-guanylate-specific phosphodiesterase activity"/>
    <property type="evidence" value="ECO:0007669"/>
    <property type="project" value="InterPro"/>
</dbReference>
<dbReference type="PANTHER" id="PTHR33121">
    <property type="entry name" value="CYCLIC DI-GMP PHOSPHODIESTERASE PDEF"/>
    <property type="match status" value="1"/>
</dbReference>
<dbReference type="PANTHER" id="PTHR33121:SF23">
    <property type="entry name" value="CYCLIC DI-GMP PHOSPHODIESTERASE PDEB"/>
    <property type="match status" value="1"/>
</dbReference>
<gene>
    <name evidence="4" type="ORF">BFW38_17300</name>
</gene>
<dbReference type="OrthoDB" id="5894408at2"/>
<dbReference type="InterPro" id="IPR000160">
    <property type="entry name" value="GGDEF_dom"/>
</dbReference>
<dbReference type="AlphaFoldDB" id="A0A1E2VDD9"/>
<dbReference type="InterPro" id="IPR001633">
    <property type="entry name" value="EAL_dom"/>
</dbReference>
<dbReference type="PROSITE" id="PS50883">
    <property type="entry name" value="EAL"/>
    <property type="match status" value="1"/>
</dbReference>
<keyword evidence="1" id="KW-1133">Transmembrane helix</keyword>